<evidence type="ECO:0000313" key="12">
    <source>
        <dbReference type="EMBL" id="KAK3290255.1"/>
    </source>
</evidence>
<reference evidence="12" key="1">
    <citation type="journal article" date="2023" name="Mol. Phylogenet. Evol.">
        <title>Genome-scale phylogeny and comparative genomics of the fungal order Sordariales.</title>
        <authorList>
            <person name="Hensen N."/>
            <person name="Bonometti L."/>
            <person name="Westerberg I."/>
            <person name="Brannstrom I.O."/>
            <person name="Guillou S."/>
            <person name="Cros-Aarteil S."/>
            <person name="Calhoun S."/>
            <person name="Haridas S."/>
            <person name="Kuo A."/>
            <person name="Mondo S."/>
            <person name="Pangilinan J."/>
            <person name="Riley R."/>
            <person name="LaButti K."/>
            <person name="Andreopoulos B."/>
            <person name="Lipzen A."/>
            <person name="Chen C."/>
            <person name="Yan M."/>
            <person name="Daum C."/>
            <person name="Ng V."/>
            <person name="Clum A."/>
            <person name="Steindorff A."/>
            <person name="Ohm R.A."/>
            <person name="Martin F."/>
            <person name="Silar P."/>
            <person name="Natvig D.O."/>
            <person name="Lalanne C."/>
            <person name="Gautier V."/>
            <person name="Ament-Velasquez S.L."/>
            <person name="Kruys A."/>
            <person name="Hutchinson M.I."/>
            <person name="Powell A.J."/>
            <person name="Barry K."/>
            <person name="Miller A.N."/>
            <person name="Grigoriev I.V."/>
            <person name="Debuchy R."/>
            <person name="Gladieux P."/>
            <person name="Hiltunen Thoren M."/>
            <person name="Johannesson H."/>
        </authorList>
    </citation>
    <scope>NUCLEOTIDE SEQUENCE</scope>
    <source>
        <strain evidence="12">CBS 168.71</strain>
    </source>
</reference>
<dbReference type="GeneID" id="87838007"/>
<feature type="transmembrane region" description="Helical" evidence="10">
    <location>
        <begin position="566"/>
        <end position="584"/>
    </location>
</feature>
<feature type="transmembrane region" description="Helical" evidence="10">
    <location>
        <begin position="426"/>
        <end position="445"/>
    </location>
</feature>
<feature type="transmembrane region" description="Helical" evidence="10">
    <location>
        <begin position="147"/>
        <end position="164"/>
    </location>
</feature>
<keyword evidence="7" id="KW-0408">Iron</keyword>
<keyword evidence="3" id="KW-0813">Transport</keyword>
<keyword evidence="5 10" id="KW-0812">Transmembrane</keyword>
<feature type="domain" description="Major facilitator superfamily (MFS) profile" evidence="11">
    <location>
        <begin position="82"/>
        <end position="587"/>
    </location>
</feature>
<dbReference type="FunFam" id="1.20.1250.20:FF:000284">
    <property type="entry name" value="Siderophore iron transporter mirB"/>
    <property type="match status" value="1"/>
</dbReference>
<dbReference type="Proteomes" id="UP001278766">
    <property type="component" value="Unassembled WGS sequence"/>
</dbReference>
<dbReference type="GO" id="GO:0006826">
    <property type="term" value="P:iron ion transport"/>
    <property type="evidence" value="ECO:0007669"/>
    <property type="project" value="UniProtKB-KW"/>
</dbReference>
<dbReference type="AlphaFoldDB" id="A0AAE0LMF5"/>
<gene>
    <name evidence="12" type="ORF">B0H64DRAFT_332580</name>
</gene>
<keyword evidence="9 10" id="KW-0472">Membrane</keyword>
<evidence type="ECO:0000256" key="9">
    <source>
        <dbReference type="ARBA" id="ARBA00023136"/>
    </source>
</evidence>
<protein>
    <submittedName>
        <fullName evidence="12">Major facilitator superfamily domain-containing protein</fullName>
    </submittedName>
</protein>
<evidence type="ECO:0000256" key="4">
    <source>
        <dbReference type="ARBA" id="ARBA00022496"/>
    </source>
</evidence>
<sequence length="600" mass="65958">MAILKSNLLFNRKKPAKAAALDSSSPAADVEMTADEKTLDAEVVEAGINDLKGDTLRNDVQTGVQKIQAVTLTWSRTSMFSILCLLWLVTLANGFRTAIFYSLTPYATSDFQNHSLLTTINIVSGAITSALYIPVAKLVDVWGRAEGWLFMVGLSTVGLVMMAASRNIETYCAADVFYSVGFAGMNYILCVLAADVTTLRNRGIAFAFTSSPYMITAFAGSKAAEKFLSNVSWRWGFGAFAIIIPCIASPVYFVLRAGLRKAEQQGIIQLTERSGRTLMQNIKHHFFEFDIPGVILLAGGFTIFLLPFTLASTAPNGWKTDYIIAMIVTGFVLIVLFGLYQVYWAPQPFLKHEFLTDRTVIGACLLDATYQMSYYCWNSYFTSFLQVVSNLDVAEAGYVGSTFQVVSGVLLFLVGYLIRRTGYFRWLLFIGVPLYIFAQGLMIHFRQPNQYIGYIVMCEIFISVAGATFILIMQLSVLAAVDHQHVAAALAVLFVSGGIGGSVGNAISGAIWTNTFLPALQRNLPESALPNITMIYSHLPTQLSYPINSPERLAIQESYGYAQTRMLAAGTGLMALNFAWVALIRNYNVKKMTQTSGVVF</sequence>
<dbReference type="Gene3D" id="1.20.1250.20">
    <property type="entry name" value="MFS general substrate transporter like domains"/>
    <property type="match status" value="2"/>
</dbReference>
<feature type="transmembrane region" description="Helical" evidence="10">
    <location>
        <begin position="115"/>
        <end position="135"/>
    </location>
</feature>
<keyword evidence="13" id="KW-1185">Reference proteome</keyword>
<dbReference type="GO" id="GO:0010106">
    <property type="term" value="P:cellular response to iron ion starvation"/>
    <property type="evidence" value="ECO:0007669"/>
    <property type="project" value="UniProtKB-ARBA"/>
</dbReference>
<keyword evidence="4" id="KW-0410">Iron transport</keyword>
<evidence type="ECO:0000256" key="2">
    <source>
        <dbReference type="ARBA" id="ARBA00008335"/>
    </source>
</evidence>
<accession>A0AAE0LMF5</accession>
<evidence type="ECO:0000259" key="11">
    <source>
        <dbReference type="PROSITE" id="PS50850"/>
    </source>
</evidence>
<feature type="transmembrane region" description="Helical" evidence="10">
    <location>
        <begin position="289"/>
        <end position="310"/>
    </location>
</feature>
<feature type="transmembrane region" description="Helical" evidence="10">
    <location>
        <begin position="322"/>
        <end position="343"/>
    </location>
</feature>
<dbReference type="FunFam" id="1.20.1250.20:FF:000302">
    <property type="entry name" value="MFS siderochrome iron transporter MirB"/>
    <property type="match status" value="1"/>
</dbReference>
<dbReference type="Pfam" id="PF07690">
    <property type="entry name" value="MFS_1"/>
    <property type="match status" value="1"/>
</dbReference>
<comment type="similarity">
    <text evidence="2">Belongs to the major facilitator superfamily.</text>
</comment>
<keyword evidence="8" id="KW-0406">Ion transport</keyword>
<feature type="transmembrane region" description="Helical" evidence="10">
    <location>
        <begin position="233"/>
        <end position="255"/>
    </location>
</feature>
<organism evidence="12 13">
    <name type="scientific">Chaetomium fimeti</name>
    <dbReference type="NCBI Taxonomy" id="1854472"/>
    <lineage>
        <taxon>Eukaryota</taxon>
        <taxon>Fungi</taxon>
        <taxon>Dikarya</taxon>
        <taxon>Ascomycota</taxon>
        <taxon>Pezizomycotina</taxon>
        <taxon>Sordariomycetes</taxon>
        <taxon>Sordariomycetidae</taxon>
        <taxon>Sordariales</taxon>
        <taxon>Chaetomiaceae</taxon>
        <taxon>Chaetomium</taxon>
    </lineage>
</organism>
<dbReference type="InterPro" id="IPR011701">
    <property type="entry name" value="MFS"/>
</dbReference>
<dbReference type="GO" id="GO:0005886">
    <property type="term" value="C:plasma membrane"/>
    <property type="evidence" value="ECO:0007669"/>
    <property type="project" value="TreeGrafter"/>
</dbReference>
<dbReference type="RefSeq" id="XP_062653769.1">
    <property type="nucleotide sequence ID" value="XM_062801059.1"/>
</dbReference>
<feature type="transmembrane region" description="Helical" evidence="10">
    <location>
        <begin position="397"/>
        <end position="419"/>
    </location>
</feature>
<reference evidence="12" key="2">
    <citation type="submission" date="2023-06" db="EMBL/GenBank/DDBJ databases">
        <authorList>
            <consortium name="Lawrence Berkeley National Laboratory"/>
            <person name="Haridas S."/>
            <person name="Hensen N."/>
            <person name="Bonometti L."/>
            <person name="Westerberg I."/>
            <person name="Brannstrom I.O."/>
            <person name="Guillou S."/>
            <person name="Cros-Aarteil S."/>
            <person name="Calhoun S."/>
            <person name="Kuo A."/>
            <person name="Mondo S."/>
            <person name="Pangilinan J."/>
            <person name="Riley R."/>
            <person name="Labutti K."/>
            <person name="Andreopoulos B."/>
            <person name="Lipzen A."/>
            <person name="Chen C."/>
            <person name="Yanf M."/>
            <person name="Daum C."/>
            <person name="Ng V."/>
            <person name="Clum A."/>
            <person name="Steindorff A."/>
            <person name="Ohm R."/>
            <person name="Martin F."/>
            <person name="Silar P."/>
            <person name="Natvig D."/>
            <person name="Lalanne C."/>
            <person name="Gautier V."/>
            <person name="Ament-Velasquez S.L."/>
            <person name="Kruys A."/>
            <person name="Hutchinson M.I."/>
            <person name="Powell A.J."/>
            <person name="Barry K."/>
            <person name="Miller A.N."/>
            <person name="Grigoriev I.V."/>
            <person name="Debuchy R."/>
            <person name="Gladieux P."/>
            <person name="Thoren M.H."/>
            <person name="Johannesson H."/>
        </authorList>
    </citation>
    <scope>NUCLEOTIDE SEQUENCE</scope>
    <source>
        <strain evidence="12">CBS 168.71</strain>
    </source>
</reference>
<dbReference type="GO" id="GO:0022857">
    <property type="term" value="F:transmembrane transporter activity"/>
    <property type="evidence" value="ECO:0007669"/>
    <property type="project" value="InterPro"/>
</dbReference>
<feature type="transmembrane region" description="Helical" evidence="10">
    <location>
        <begin position="203"/>
        <end position="221"/>
    </location>
</feature>
<dbReference type="PANTHER" id="PTHR23501:SF50">
    <property type="entry name" value="MFS SIDEROCHROME IRON TRANSPORTER MIRB (AFU_ORTHOLOGUE AFUA_3G03640)-RELATED"/>
    <property type="match status" value="1"/>
</dbReference>
<comment type="caution">
    <text evidence="12">The sequence shown here is derived from an EMBL/GenBank/DDBJ whole genome shotgun (WGS) entry which is preliminary data.</text>
</comment>
<evidence type="ECO:0000256" key="3">
    <source>
        <dbReference type="ARBA" id="ARBA00022448"/>
    </source>
</evidence>
<proteinExistence type="inferred from homology"/>
<feature type="transmembrane region" description="Helical" evidence="10">
    <location>
        <begin position="176"/>
        <end position="196"/>
    </location>
</feature>
<evidence type="ECO:0000256" key="7">
    <source>
        <dbReference type="ARBA" id="ARBA00023004"/>
    </source>
</evidence>
<evidence type="ECO:0000256" key="1">
    <source>
        <dbReference type="ARBA" id="ARBA00004141"/>
    </source>
</evidence>
<evidence type="ECO:0000256" key="10">
    <source>
        <dbReference type="SAM" id="Phobius"/>
    </source>
</evidence>
<evidence type="ECO:0000256" key="6">
    <source>
        <dbReference type="ARBA" id="ARBA00022989"/>
    </source>
</evidence>
<dbReference type="InterPro" id="IPR020846">
    <property type="entry name" value="MFS_dom"/>
</dbReference>
<feature type="transmembrane region" description="Helical" evidence="10">
    <location>
        <begin position="485"/>
        <end position="512"/>
    </location>
</feature>
<dbReference type="SUPFAM" id="SSF103473">
    <property type="entry name" value="MFS general substrate transporter"/>
    <property type="match status" value="2"/>
</dbReference>
<feature type="transmembrane region" description="Helical" evidence="10">
    <location>
        <begin position="82"/>
        <end position="103"/>
    </location>
</feature>
<dbReference type="PANTHER" id="PTHR23501">
    <property type="entry name" value="MAJOR FACILITATOR SUPERFAMILY"/>
    <property type="match status" value="1"/>
</dbReference>
<keyword evidence="6 10" id="KW-1133">Transmembrane helix</keyword>
<evidence type="ECO:0000256" key="5">
    <source>
        <dbReference type="ARBA" id="ARBA00022692"/>
    </source>
</evidence>
<evidence type="ECO:0000313" key="13">
    <source>
        <dbReference type="Proteomes" id="UP001278766"/>
    </source>
</evidence>
<comment type="subcellular location">
    <subcellularLocation>
        <location evidence="1">Membrane</location>
        <topology evidence="1">Multi-pass membrane protein</topology>
    </subcellularLocation>
</comment>
<dbReference type="EMBL" id="JAUEPN010000014">
    <property type="protein sequence ID" value="KAK3290255.1"/>
    <property type="molecule type" value="Genomic_DNA"/>
</dbReference>
<dbReference type="InterPro" id="IPR036259">
    <property type="entry name" value="MFS_trans_sf"/>
</dbReference>
<feature type="transmembrane region" description="Helical" evidence="10">
    <location>
        <begin position="451"/>
        <end position="473"/>
    </location>
</feature>
<evidence type="ECO:0000256" key="8">
    <source>
        <dbReference type="ARBA" id="ARBA00023065"/>
    </source>
</evidence>
<name>A0AAE0LMF5_9PEZI</name>
<feature type="transmembrane region" description="Helical" evidence="10">
    <location>
        <begin position="355"/>
        <end position="377"/>
    </location>
</feature>
<dbReference type="PROSITE" id="PS50850">
    <property type="entry name" value="MFS"/>
    <property type="match status" value="1"/>
</dbReference>